<gene>
    <name evidence="2" type="ORF">QR680_015555</name>
</gene>
<organism evidence="2 3">
    <name type="scientific">Steinernema hermaphroditum</name>
    <dbReference type="NCBI Taxonomy" id="289476"/>
    <lineage>
        <taxon>Eukaryota</taxon>
        <taxon>Metazoa</taxon>
        <taxon>Ecdysozoa</taxon>
        <taxon>Nematoda</taxon>
        <taxon>Chromadorea</taxon>
        <taxon>Rhabditida</taxon>
        <taxon>Tylenchina</taxon>
        <taxon>Panagrolaimomorpha</taxon>
        <taxon>Strongyloidoidea</taxon>
        <taxon>Steinernematidae</taxon>
        <taxon>Steinernema</taxon>
    </lineage>
</organism>
<sequence length="303" mass="34083">MNTATSDINSGPYQLFGVIFSLTALAFFLLHSRILWVLCTQTAYRKQDCYRLLMQISITEMTMCPGYILIGLSRLFSFYPWPVAINALVSTNRVEVFLSFVLAVNRLKVMAGFRYSDRLHMILAALGWLIGMGNFTLLASPCCRLHILPNHYKISIDEAFPGTILMATIGSSYALAMNGLILTVYVVLFGYMIRIRLTFVLNKPSLFSMWKQNSILIFAIIRFMCDSSYTCVYHFGAAVFPVSLLAEVVLMSANQLDRLILMPVLLLAVSKSIRHEVFPFLESKEAGDNHTTPTGGHTGDRRM</sequence>
<keyword evidence="3" id="KW-1185">Reference proteome</keyword>
<name>A0AA39LKT9_9BILA</name>
<evidence type="ECO:0000313" key="3">
    <source>
        <dbReference type="Proteomes" id="UP001175271"/>
    </source>
</evidence>
<keyword evidence="1" id="KW-0472">Membrane</keyword>
<feature type="transmembrane region" description="Helical" evidence="1">
    <location>
        <begin position="119"/>
        <end position="139"/>
    </location>
</feature>
<protein>
    <submittedName>
        <fullName evidence="2">Uncharacterized protein</fullName>
    </submittedName>
</protein>
<dbReference type="AlphaFoldDB" id="A0AA39LKT9"/>
<keyword evidence="1" id="KW-0812">Transmembrane</keyword>
<dbReference type="Proteomes" id="UP001175271">
    <property type="component" value="Unassembled WGS sequence"/>
</dbReference>
<feature type="transmembrane region" description="Helical" evidence="1">
    <location>
        <begin position="12"/>
        <end position="31"/>
    </location>
</feature>
<reference evidence="2" key="1">
    <citation type="submission" date="2023-06" db="EMBL/GenBank/DDBJ databases">
        <title>Genomic analysis of the entomopathogenic nematode Steinernema hermaphroditum.</title>
        <authorList>
            <person name="Schwarz E.M."/>
            <person name="Heppert J.K."/>
            <person name="Baniya A."/>
            <person name="Schwartz H.T."/>
            <person name="Tan C.-H."/>
            <person name="Antoshechkin I."/>
            <person name="Sternberg P.W."/>
            <person name="Goodrich-Blair H."/>
            <person name="Dillman A.R."/>
        </authorList>
    </citation>
    <scope>NUCLEOTIDE SEQUENCE</scope>
    <source>
        <strain evidence="2">PS9179</strain>
        <tissue evidence="2">Whole animal</tissue>
    </source>
</reference>
<comment type="caution">
    <text evidence="2">The sequence shown here is derived from an EMBL/GenBank/DDBJ whole genome shotgun (WGS) entry which is preliminary data.</text>
</comment>
<feature type="transmembrane region" description="Helical" evidence="1">
    <location>
        <begin position="52"/>
        <end position="72"/>
    </location>
</feature>
<dbReference type="EMBL" id="JAUCMV010000004">
    <property type="protein sequence ID" value="KAK0401012.1"/>
    <property type="molecule type" value="Genomic_DNA"/>
</dbReference>
<accession>A0AA39LKT9</accession>
<evidence type="ECO:0000313" key="2">
    <source>
        <dbReference type="EMBL" id="KAK0401012.1"/>
    </source>
</evidence>
<keyword evidence="1" id="KW-1133">Transmembrane helix</keyword>
<feature type="transmembrane region" description="Helical" evidence="1">
    <location>
        <begin position="84"/>
        <end position="107"/>
    </location>
</feature>
<proteinExistence type="predicted"/>
<feature type="transmembrane region" description="Helical" evidence="1">
    <location>
        <begin position="173"/>
        <end position="193"/>
    </location>
</feature>
<evidence type="ECO:0000256" key="1">
    <source>
        <dbReference type="SAM" id="Phobius"/>
    </source>
</evidence>